<evidence type="ECO:0000256" key="1">
    <source>
        <dbReference type="ARBA" id="ARBA00008987"/>
    </source>
</evidence>
<dbReference type="InterPro" id="IPR017937">
    <property type="entry name" value="Thioredoxin_CS"/>
</dbReference>
<protein>
    <recommendedName>
        <fullName evidence="6">Thioredoxin</fullName>
    </recommendedName>
</protein>
<dbReference type="FunFam" id="3.40.30.10:FF:000229">
    <property type="entry name" value="Thioredoxin (TRX)"/>
    <property type="match status" value="1"/>
</dbReference>
<dbReference type="GO" id="GO:0015035">
    <property type="term" value="F:protein-disulfide reductase activity"/>
    <property type="evidence" value="ECO:0007669"/>
    <property type="project" value="UniProtKB-UniRule"/>
</dbReference>
<organism evidence="9 10">
    <name type="scientific">Candidatus Aphodosoma intestinipullorum</name>
    <dbReference type="NCBI Taxonomy" id="2840674"/>
    <lineage>
        <taxon>Bacteria</taxon>
        <taxon>Pseudomonadati</taxon>
        <taxon>Bacteroidota</taxon>
        <taxon>Bacteroidia</taxon>
        <taxon>Bacteroidales</taxon>
        <taxon>Candidatus Aphodosoma</taxon>
    </lineage>
</organism>
<dbReference type="Gene3D" id="3.40.30.10">
    <property type="entry name" value="Glutaredoxin"/>
    <property type="match status" value="1"/>
</dbReference>
<dbReference type="CDD" id="cd02947">
    <property type="entry name" value="TRX_family"/>
    <property type="match status" value="1"/>
</dbReference>
<evidence type="ECO:0000256" key="2">
    <source>
        <dbReference type="ARBA" id="ARBA00022448"/>
    </source>
</evidence>
<dbReference type="PROSITE" id="PS51352">
    <property type="entry name" value="THIOREDOXIN_2"/>
    <property type="match status" value="1"/>
</dbReference>
<dbReference type="AlphaFoldDB" id="A0A940DIY8"/>
<reference evidence="9" key="1">
    <citation type="submission" date="2020-10" db="EMBL/GenBank/DDBJ databases">
        <authorList>
            <person name="Gilroy R."/>
        </authorList>
    </citation>
    <scope>NUCLEOTIDE SEQUENCE</scope>
    <source>
        <strain evidence="9">3924</strain>
    </source>
</reference>
<feature type="signal peptide" evidence="7">
    <location>
        <begin position="1"/>
        <end position="25"/>
    </location>
</feature>
<sequence>MKQTLTVISALTLLSLTLLTSCVGAGNKAENKQKTDKTMKPIELTKEDFLKKVVDYEANPTEWKYFGDRPAIVDFYASWCGPCKMLAPILDELAQEYADSLYIYKVNTEKEQELAAAFGIRSIPTLLFIPVNGEPQMVTGALPKPDLKQAISDILHVK</sequence>
<comment type="similarity">
    <text evidence="1">Belongs to the thioredoxin family.</text>
</comment>
<evidence type="ECO:0000256" key="7">
    <source>
        <dbReference type="SAM" id="SignalP"/>
    </source>
</evidence>
<name>A0A940DIY8_9BACT</name>
<keyword evidence="4" id="KW-1015">Disulfide bond</keyword>
<dbReference type="EMBL" id="JADIMV010000047">
    <property type="protein sequence ID" value="MBO8439533.1"/>
    <property type="molecule type" value="Genomic_DNA"/>
</dbReference>
<keyword evidence="3" id="KW-0249">Electron transport</keyword>
<keyword evidence="2" id="KW-0813">Transport</keyword>
<evidence type="ECO:0000256" key="6">
    <source>
        <dbReference type="NCBIfam" id="TIGR01068"/>
    </source>
</evidence>
<dbReference type="InterPro" id="IPR013766">
    <property type="entry name" value="Thioredoxin_domain"/>
</dbReference>
<evidence type="ECO:0000256" key="3">
    <source>
        <dbReference type="ARBA" id="ARBA00022982"/>
    </source>
</evidence>
<dbReference type="NCBIfam" id="TIGR01068">
    <property type="entry name" value="thioredoxin"/>
    <property type="match status" value="1"/>
</dbReference>
<keyword evidence="7" id="KW-0732">Signal</keyword>
<evidence type="ECO:0000256" key="4">
    <source>
        <dbReference type="ARBA" id="ARBA00023157"/>
    </source>
</evidence>
<reference evidence="9" key="2">
    <citation type="journal article" date="2021" name="PeerJ">
        <title>Extensive microbial diversity within the chicken gut microbiome revealed by metagenomics and culture.</title>
        <authorList>
            <person name="Gilroy R."/>
            <person name="Ravi A."/>
            <person name="Getino M."/>
            <person name="Pursley I."/>
            <person name="Horton D.L."/>
            <person name="Alikhan N.F."/>
            <person name="Baker D."/>
            <person name="Gharbi K."/>
            <person name="Hall N."/>
            <person name="Watson M."/>
            <person name="Adriaenssens E.M."/>
            <person name="Foster-Nyarko E."/>
            <person name="Jarju S."/>
            <person name="Secka A."/>
            <person name="Antonio M."/>
            <person name="Oren A."/>
            <person name="Chaudhuri R.R."/>
            <person name="La Ragione R."/>
            <person name="Hildebrand F."/>
            <person name="Pallen M.J."/>
        </authorList>
    </citation>
    <scope>NUCLEOTIDE SEQUENCE</scope>
    <source>
        <strain evidence="9">3924</strain>
    </source>
</reference>
<dbReference type="Pfam" id="PF00085">
    <property type="entry name" value="Thioredoxin"/>
    <property type="match status" value="1"/>
</dbReference>
<dbReference type="PRINTS" id="PR00421">
    <property type="entry name" value="THIOREDOXIN"/>
</dbReference>
<dbReference type="PROSITE" id="PS00194">
    <property type="entry name" value="THIOREDOXIN_1"/>
    <property type="match status" value="1"/>
</dbReference>
<dbReference type="PROSITE" id="PS51257">
    <property type="entry name" value="PROKAR_LIPOPROTEIN"/>
    <property type="match status" value="1"/>
</dbReference>
<dbReference type="Proteomes" id="UP000712007">
    <property type="component" value="Unassembled WGS sequence"/>
</dbReference>
<evidence type="ECO:0000313" key="10">
    <source>
        <dbReference type="Proteomes" id="UP000712007"/>
    </source>
</evidence>
<feature type="chain" id="PRO_5037831480" description="Thioredoxin" evidence="7">
    <location>
        <begin position="26"/>
        <end position="158"/>
    </location>
</feature>
<dbReference type="GO" id="GO:0005737">
    <property type="term" value="C:cytoplasm"/>
    <property type="evidence" value="ECO:0007669"/>
    <property type="project" value="TreeGrafter"/>
</dbReference>
<accession>A0A940DIY8</accession>
<feature type="domain" description="Thioredoxin" evidence="8">
    <location>
        <begin position="23"/>
        <end position="156"/>
    </location>
</feature>
<dbReference type="PANTHER" id="PTHR45663:SF11">
    <property type="entry name" value="GEO12009P1"/>
    <property type="match status" value="1"/>
</dbReference>
<keyword evidence="5" id="KW-0676">Redox-active center</keyword>
<gene>
    <name evidence="9" type="primary">trxA</name>
    <name evidence="9" type="ORF">IAC51_02675</name>
</gene>
<evidence type="ECO:0000313" key="9">
    <source>
        <dbReference type="EMBL" id="MBO8439533.1"/>
    </source>
</evidence>
<dbReference type="PANTHER" id="PTHR45663">
    <property type="entry name" value="GEO12009P1"/>
    <property type="match status" value="1"/>
</dbReference>
<evidence type="ECO:0000256" key="5">
    <source>
        <dbReference type="ARBA" id="ARBA00023284"/>
    </source>
</evidence>
<comment type="caution">
    <text evidence="9">The sequence shown here is derived from an EMBL/GenBank/DDBJ whole genome shotgun (WGS) entry which is preliminary data.</text>
</comment>
<dbReference type="InterPro" id="IPR005746">
    <property type="entry name" value="Thioredoxin"/>
</dbReference>
<dbReference type="InterPro" id="IPR036249">
    <property type="entry name" value="Thioredoxin-like_sf"/>
</dbReference>
<proteinExistence type="inferred from homology"/>
<evidence type="ECO:0000259" key="8">
    <source>
        <dbReference type="PROSITE" id="PS51352"/>
    </source>
</evidence>
<dbReference type="SUPFAM" id="SSF52833">
    <property type="entry name" value="Thioredoxin-like"/>
    <property type="match status" value="1"/>
</dbReference>